<comment type="cofactor">
    <cofactor evidence="1 6">
        <name>pyridoxal 5'-phosphate</name>
        <dbReference type="ChEBI" id="CHEBI:597326"/>
    </cofactor>
</comment>
<evidence type="ECO:0000256" key="3">
    <source>
        <dbReference type="ARBA" id="ARBA00022576"/>
    </source>
</evidence>
<keyword evidence="9" id="KW-1185">Reference proteome</keyword>
<gene>
    <name evidence="8" type="ORF">L21TH_2195</name>
</gene>
<dbReference type="GO" id="GO:0030170">
    <property type="term" value="F:pyridoxal phosphate binding"/>
    <property type="evidence" value="ECO:0007669"/>
    <property type="project" value="InterPro"/>
</dbReference>
<dbReference type="PANTHER" id="PTHR46383">
    <property type="entry name" value="ASPARTATE AMINOTRANSFERASE"/>
    <property type="match status" value="1"/>
</dbReference>
<dbReference type="InterPro" id="IPR015422">
    <property type="entry name" value="PyrdxlP-dep_Trfase_small"/>
</dbReference>
<dbReference type="InterPro" id="IPR015421">
    <property type="entry name" value="PyrdxlP-dep_Trfase_major"/>
</dbReference>
<evidence type="ECO:0000313" key="8">
    <source>
        <dbReference type="EMBL" id="EOC99772.1"/>
    </source>
</evidence>
<dbReference type="InterPro" id="IPR015424">
    <property type="entry name" value="PyrdxlP-dep_Trfase"/>
</dbReference>
<evidence type="ECO:0000259" key="7">
    <source>
        <dbReference type="Pfam" id="PF00155"/>
    </source>
</evidence>
<dbReference type="Gene3D" id="3.90.1150.10">
    <property type="entry name" value="Aspartate Aminotransferase, domain 1"/>
    <property type="match status" value="1"/>
</dbReference>
<evidence type="ECO:0000256" key="4">
    <source>
        <dbReference type="ARBA" id="ARBA00022679"/>
    </source>
</evidence>
<dbReference type="InterPro" id="IPR004839">
    <property type="entry name" value="Aminotransferase_I/II_large"/>
</dbReference>
<dbReference type="AlphaFoldDB" id="R1ARJ4"/>
<sequence length="395" mass="43723">MKSLSKKGLEITPSATLEITAKAKEMKKQGIDVIGFGAGEPDFNTPINIQQKAIKAINDGNTRYTSASGIIELKKAICEKFKSDNNLVYNENNIIVSNGAKHSLYNALNAILNPGDEVIIPVPYWVSYPELVKIADGTPVLVETKEENDFKYTIEDLEKSYNKNTKAIILNSPSNPTGTVYTKEELEMIADWAVKNDIFIISDEIYEKLIYDGYEHVSIASISDKVKDLTIVINGMSKAYAMTGWRIGYAAANEEIIKVMNNIQAHTTSNPNTISQYASVEGLTGDQSIISEMKKHFIDRRNYMVDKINSIKGLYCKKPKGAFYVMANISQLKGKVVKGVEINTSIDFCNLLLDKGNVAVVPGAAFGSDNYIRLSYATSIENIKEGLTRIENVIK</sequence>
<keyword evidence="4 6" id="KW-0808">Transferase</keyword>
<dbReference type="SUPFAM" id="SSF53383">
    <property type="entry name" value="PLP-dependent transferases"/>
    <property type="match status" value="1"/>
</dbReference>
<dbReference type="PANTHER" id="PTHR46383:SF1">
    <property type="entry name" value="ASPARTATE AMINOTRANSFERASE"/>
    <property type="match status" value="1"/>
</dbReference>
<name>R1ARJ4_9FIRM</name>
<dbReference type="OrthoDB" id="9802328at2"/>
<dbReference type="CDD" id="cd00609">
    <property type="entry name" value="AAT_like"/>
    <property type="match status" value="1"/>
</dbReference>
<proteinExistence type="inferred from homology"/>
<dbReference type="PATRIC" id="fig|1304284.3.peg.2151"/>
<dbReference type="GO" id="GO:0006520">
    <property type="term" value="P:amino acid metabolic process"/>
    <property type="evidence" value="ECO:0007669"/>
    <property type="project" value="InterPro"/>
</dbReference>
<dbReference type="Pfam" id="PF00155">
    <property type="entry name" value="Aminotran_1_2"/>
    <property type="match status" value="1"/>
</dbReference>
<keyword evidence="3 6" id="KW-0032">Aminotransferase</keyword>
<dbReference type="Proteomes" id="UP000013378">
    <property type="component" value="Unassembled WGS sequence"/>
</dbReference>
<dbReference type="EC" id="2.6.1.-" evidence="6"/>
<evidence type="ECO:0000256" key="2">
    <source>
        <dbReference type="ARBA" id="ARBA00007441"/>
    </source>
</evidence>
<evidence type="ECO:0000256" key="6">
    <source>
        <dbReference type="RuleBase" id="RU000481"/>
    </source>
</evidence>
<dbReference type="InterPro" id="IPR004838">
    <property type="entry name" value="NHTrfase_class1_PyrdxlP-BS"/>
</dbReference>
<dbReference type="RefSeq" id="WP_006315943.1">
    <property type="nucleotide sequence ID" value="NZ_ARZA01000242.1"/>
</dbReference>
<dbReference type="FunFam" id="3.40.640.10:FF:000033">
    <property type="entry name" value="Aspartate aminotransferase"/>
    <property type="match status" value="1"/>
</dbReference>
<accession>R1ARJ4</accession>
<organism evidence="8 9">
    <name type="scientific">Caldisalinibacter kiritimatiensis</name>
    <dbReference type="NCBI Taxonomy" id="1304284"/>
    <lineage>
        <taxon>Bacteria</taxon>
        <taxon>Bacillati</taxon>
        <taxon>Bacillota</taxon>
        <taxon>Tissierellia</taxon>
        <taxon>Tissierellales</taxon>
        <taxon>Thermohalobacteraceae</taxon>
        <taxon>Caldisalinibacter</taxon>
    </lineage>
</organism>
<evidence type="ECO:0000256" key="5">
    <source>
        <dbReference type="ARBA" id="ARBA00022898"/>
    </source>
</evidence>
<reference evidence="8 9" key="1">
    <citation type="journal article" date="2015" name="Geomicrobiol. J.">
        <title>Caldisalinibacter kiritimatiensis gen. nov., sp. nov., a moderately thermohalophilic thiosulfate-reducing bacterium from a hypersaline microbial mat.</title>
        <authorList>
            <person name="Ben Hania W."/>
            <person name="Joseph M."/>
            <person name="Fiebig A."/>
            <person name="Bunk B."/>
            <person name="Klenk H.-P."/>
            <person name="Fardeau M.-L."/>
            <person name="Spring S."/>
        </authorList>
    </citation>
    <scope>NUCLEOTIDE SEQUENCE [LARGE SCALE GENOMIC DNA]</scope>
    <source>
        <strain evidence="8 9">L21-TH-D2</strain>
    </source>
</reference>
<comment type="caution">
    <text evidence="8">The sequence shown here is derived from an EMBL/GenBank/DDBJ whole genome shotgun (WGS) entry which is preliminary data.</text>
</comment>
<dbReference type="PROSITE" id="PS00105">
    <property type="entry name" value="AA_TRANSFER_CLASS_1"/>
    <property type="match status" value="1"/>
</dbReference>
<dbReference type="GO" id="GO:0008483">
    <property type="term" value="F:transaminase activity"/>
    <property type="evidence" value="ECO:0007669"/>
    <property type="project" value="UniProtKB-KW"/>
</dbReference>
<protein>
    <recommendedName>
        <fullName evidence="6">Aminotransferase</fullName>
        <ecNumber evidence="6">2.6.1.-</ecNumber>
    </recommendedName>
</protein>
<comment type="similarity">
    <text evidence="2 6">Belongs to the class-I pyridoxal-phosphate-dependent aminotransferase family.</text>
</comment>
<feature type="domain" description="Aminotransferase class I/classII large" evidence="7">
    <location>
        <begin position="32"/>
        <end position="390"/>
    </location>
</feature>
<dbReference type="Gene3D" id="3.40.640.10">
    <property type="entry name" value="Type I PLP-dependent aspartate aminotransferase-like (Major domain)"/>
    <property type="match status" value="1"/>
</dbReference>
<dbReference type="PRINTS" id="PR00753">
    <property type="entry name" value="ACCSYNTHASE"/>
</dbReference>
<keyword evidence="5" id="KW-0663">Pyridoxal phosphate</keyword>
<dbReference type="InterPro" id="IPR050596">
    <property type="entry name" value="AspAT/PAT-like"/>
</dbReference>
<evidence type="ECO:0000313" key="9">
    <source>
        <dbReference type="Proteomes" id="UP000013378"/>
    </source>
</evidence>
<dbReference type="eggNOG" id="COG0436">
    <property type="taxonomic scope" value="Bacteria"/>
</dbReference>
<dbReference type="STRING" id="1304284.L21TH_2195"/>
<evidence type="ECO:0000256" key="1">
    <source>
        <dbReference type="ARBA" id="ARBA00001933"/>
    </source>
</evidence>
<dbReference type="EMBL" id="ARZA01000242">
    <property type="protein sequence ID" value="EOC99772.1"/>
    <property type="molecule type" value="Genomic_DNA"/>
</dbReference>